<accession>A0A8H6SD20</accession>
<keyword evidence="1" id="KW-0472">Membrane</keyword>
<proteinExistence type="predicted"/>
<evidence type="ECO:0000256" key="1">
    <source>
        <dbReference type="SAM" id="Phobius"/>
    </source>
</evidence>
<dbReference type="Proteomes" id="UP000636479">
    <property type="component" value="Unassembled WGS sequence"/>
</dbReference>
<gene>
    <name evidence="2" type="ORF">MIND_01104700</name>
</gene>
<feature type="transmembrane region" description="Helical" evidence="1">
    <location>
        <begin position="343"/>
        <end position="367"/>
    </location>
</feature>
<organism evidence="2 3">
    <name type="scientific">Mycena indigotica</name>
    <dbReference type="NCBI Taxonomy" id="2126181"/>
    <lineage>
        <taxon>Eukaryota</taxon>
        <taxon>Fungi</taxon>
        <taxon>Dikarya</taxon>
        <taxon>Basidiomycota</taxon>
        <taxon>Agaricomycotina</taxon>
        <taxon>Agaricomycetes</taxon>
        <taxon>Agaricomycetidae</taxon>
        <taxon>Agaricales</taxon>
        <taxon>Marasmiineae</taxon>
        <taxon>Mycenaceae</taxon>
        <taxon>Mycena</taxon>
    </lineage>
</organism>
<evidence type="ECO:0000313" key="3">
    <source>
        <dbReference type="Proteomes" id="UP000636479"/>
    </source>
</evidence>
<reference evidence="2" key="1">
    <citation type="submission" date="2020-05" db="EMBL/GenBank/DDBJ databases">
        <title>Mycena genomes resolve the evolution of fungal bioluminescence.</title>
        <authorList>
            <person name="Tsai I.J."/>
        </authorList>
    </citation>
    <scope>NUCLEOTIDE SEQUENCE</scope>
    <source>
        <strain evidence="2">171206Taipei</strain>
    </source>
</reference>
<dbReference type="EMBL" id="JACAZF010000009">
    <property type="protein sequence ID" value="KAF7295645.1"/>
    <property type="molecule type" value="Genomic_DNA"/>
</dbReference>
<keyword evidence="1" id="KW-0812">Transmembrane</keyword>
<feature type="transmembrane region" description="Helical" evidence="1">
    <location>
        <begin position="252"/>
        <end position="272"/>
    </location>
</feature>
<protein>
    <submittedName>
        <fullName evidence="2">Uncharacterized protein</fullName>
    </submittedName>
</protein>
<dbReference type="RefSeq" id="XP_037217008.1">
    <property type="nucleotide sequence ID" value="XM_037367614.1"/>
</dbReference>
<sequence length="400" mass="44996">MQKQDPERWYLPIQRVEVPRTHFHDLSWAQAIKQRILRFLAPTRSLAFTDKHEYFTTRFVDQVKEYSYVRKQVKQLFLVNRSHRIAQLKELCASLNLSEPPEQWDDEVDNVQDLLQLSGKTLSSNLGIPTGLMNNTRVYDVLDAVPSPEVLTEERNQLSQQEIELLDQYCSSIKRTRVLRSHLQEVDEDLANYAHLLKTQATVELTYFRGFRDWCQVMLQLTSNLSNSLIAVSTLGAGLIYSTVFGATRGDVGLMCYCFPFFSCGFLLPVIIQIMLSWGANLQREAMFASQRFWTIVIGIFMSISSLAVMASLTILNLTVFLLKPDPTSDPGLDAPTTMAPGIIAFSITGSVFLLVLMGALLSAIAARAFTTIRGIRAVLSAVYGTNGQGQDALKLWLPV</sequence>
<dbReference type="GeneID" id="59350130"/>
<evidence type="ECO:0000313" key="2">
    <source>
        <dbReference type="EMBL" id="KAF7295645.1"/>
    </source>
</evidence>
<keyword evidence="1" id="KW-1133">Transmembrane helix</keyword>
<dbReference type="AlphaFoldDB" id="A0A8H6SD20"/>
<comment type="caution">
    <text evidence="2">The sequence shown here is derived from an EMBL/GenBank/DDBJ whole genome shotgun (WGS) entry which is preliminary data.</text>
</comment>
<feature type="transmembrane region" description="Helical" evidence="1">
    <location>
        <begin position="293"/>
        <end position="323"/>
    </location>
</feature>
<keyword evidence="3" id="KW-1185">Reference proteome</keyword>
<feature type="transmembrane region" description="Helical" evidence="1">
    <location>
        <begin position="228"/>
        <end position="246"/>
    </location>
</feature>
<dbReference type="OrthoDB" id="2679843at2759"/>
<name>A0A8H6SD20_9AGAR</name>